<evidence type="ECO:0000256" key="1">
    <source>
        <dbReference type="ARBA" id="ARBA00011051"/>
    </source>
</evidence>
<dbReference type="Pfam" id="PF00903">
    <property type="entry name" value="Glyoxalase"/>
    <property type="match status" value="1"/>
</dbReference>
<feature type="domain" description="VOC" evidence="4">
    <location>
        <begin position="1"/>
        <end position="126"/>
    </location>
</feature>
<name>A0A081RTF7_PHOTE</name>
<protein>
    <recommendedName>
        <fullName evidence="2">Bleomycin resistance protein</fullName>
    </recommendedName>
</protein>
<comment type="similarity">
    <text evidence="1">Belongs to the bleomycin resistance protein family.</text>
</comment>
<evidence type="ECO:0000259" key="4">
    <source>
        <dbReference type="PROSITE" id="PS51819"/>
    </source>
</evidence>
<accession>A0A081RTF7</accession>
<dbReference type="CDD" id="cd08349">
    <property type="entry name" value="BLMA_like"/>
    <property type="match status" value="1"/>
</dbReference>
<evidence type="ECO:0000313" key="6">
    <source>
        <dbReference type="Proteomes" id="UP000028002"/>
    </source>
</evidence>
<dbReference type="InterPro" id="IPR004360">
    <property type="entry name" value="Glyas_Fos-R_dOase_dom"/>
</dbReference>
<gene>
    <name evidence="5" type="ORF">MEG1DRAFT_03412</name>
</gene>
<dbReference type="EMBL" id="JGVH01000062">
    <property type="protein sequence ID" value="KER01960.1"/>
    <property type="molecule type" value="Genomic_DNA"/>
</dbReference>
<dbReference type="InterPro" id="IPR037523">
    <property type="entry name" value="VOC_core"/>
</dbReference>
<dbReference type="Proteomes" id="UP000028002">
    <property type="component" value="Unassembled WGS sequence"/>
</dbReference>
<dbReference type="SUPFAM" id="SSF54593">
    <property type="entry name" value="Glyoxalase/Bleomycin resistance protein/Dihydroxybiphenyl dioxygenase"/>
    <property type="match status" value="1"/>
</dbReference>
<evidence type="ECO:0000256" key="3">
    <source>
        <dbReference type="ARBA" id="ARBA00023251"/>
    </source>
</evidence>
<dbReference type="AlphaFoldDB" id="A0A081RTF7"/>
<organism evidence="5 6">
    <name type="scientific">Photorhabdus temperata subsp. temperata Meg1</name>
    <dbReference type="NCBI Taxonomy" id="1393735"/>
    <lineage>
        <taxon>Bacteria</taxon>
        <taxon>Pseudomonadati</taxon>
        <taxon>Pseudomonadota</taxon>
        <taxon>Gammaproteobacteria</taxon>
        <taxon>Enterobacterales</taxon>
        <taxon>Morganellaceae</taxon>
        <taxon>Photorhabdus</taxon>
    </lineage>
</organism>
<evidence type="ECO:0000256" key="2">
    <source>
        <dbReference type="ARBA" id="ARBA00021572"/>
    </source>
</evidence>
<proteinExistence type="inferred from homology"/>
<dbReference type="PROSITE" id="PS51819">
    <property type="entry name" value="VOC"/>
    <property type="match status" value="1"/>
</dbReference>
<comment type="caution">
    <text evidence="5">The sequence shown here is derived from an EMBL/GenBank/DDBJ whole genome shotgun (WGS) entry which is preliminary data.</text>
</comment>
<keyword evidence="3" id="KW-0046">Antibiotic resistance</keyword>
<dbReference type="PATRIC" id="fig|1393735.3.peg.3491"/>
<reference evidence="5 6" key="1">
    <citation type="submission" date="2014-03" db="EMBL/GenBank/DDBJ databases">
        <title>Draft Genome of Photorhabdus temperata Meg1.</title>
        <authorList>
            <person name="Hurst S.G.IV."/>
            <person name="Morris K."/>
            <person name="Thomas K."/>
            <person name="Tisa L.S."/>
        </authorList>
    </citation>
    <scope>NUCLEOTIDE SEQUENCE [LARGE SCALE GENOMIC DNA]</scope>
    <source>
        <strain evidence="5 6">Meg1</strain>
    </source>
</reference>
<sequence length="133" mass="15497">MVPELTVTDFSRSLDFYQRILGFQLLIRRDAPDFAYLELGETQLMLEALHDDGWNTASLNYPLGRGVNFQIEVDDLTPLLNNLKANGITLYREVKNNHYRVDEALACQREFLVQDPDGYLLRFSQFIENIMTY</sequence>
<dbReference type="GO" id="GO:0046677">
    <property type="term" value="P:response to antibiotic"/>
    <property type="evidence" value="ECO:0007669"/>
    <property type="project" value="UniProtKB-KW"/>
</dbReference>
<dbReference type="InterPro" id="IPR029068">
    <property type="entry name" value="Glyas_Bleomycin-R_OHBP_Dase"/>
</dbReference>
<evidence type="ECO:0000313" key="5">
    <source>
        <dbReference type="EMBL" id="KER01960.1"/>
    </source>
</evidence>
<dbReference type="Gene3D" id="3.10.180.10">
    <property type="entry name" value="2,3-Dihydroxybiphenyl 1,2-Dioxygenase, domain 1"/>
    <property type="match status" value="1"/>
</dbReference>
<dbReference type="InterPro" id="IPR000335">
    <property type="entry name" value="Bleomycin-R"/>
</dbReference>